<protein>
    <submittedName>
        <fullName evidence="1">Uncharacterized protein</fullName>
    </submittedName>
</protein>
<proteinExistence type="predicted"/>
<dbReference type="HOGENOM" id="CLU_1114765_0_0_9"/>
<evidence type="ECO:0000313" key="2">
    <source>
        <dbReference type="Proteomes" id="UP000008457"/>
    </source>
</evidence>
<dbReference type="OrthoDB" id="2029085at2"/>
<sequence>MSFDVTFTHGMFPDKYVVAYKSNDIDWKIPLFTYENTTAYLKSIVESNESPDKLYANFYFIHDISNKPGNILSSCYVNIEQNGEHSYTNNVNVKKHVLTSEFGTIKNVTSMRSFGPGDQMAIYLDKSMVEKTKGNFTITFDGLNLISYIPSSMHALDENKKAQIRNMVYDQVMTRQGSKDKLTGVEEVFAAVGRNGQKIFDADTKKYIDISGRYVYYVVFHTEADGLLGPITVIVDPVTEKIIGYLPRE</sequence>
<dbReference type="EMBL" id="CP002360">
    <property type="protein sequence ID" value="AEE95501.1"/>
    <property type="molecule type" value="Genomic_DNA"/>
</dbReference>
<gene>
    <name evidence="1" type="ordered locus">Mahau_0284</name>
</gene>
<keyword evidence="2" id="KW-1185">Reference proteome</keyword>
<reference evidence="2" key="1">
    <citation type="submission" date="2010-11" db="EMBL/GenBank/DDBJ databases">
        <title>The complete genome of Mahella australiensis DSM 15567.</title>
        <authorList>
            <consortium name="US DOE Joint Genome Institute (JGI-PGF)"/>
            <person name="Lucas S."/>
            <person name="Copeland A."/>
            <person name="Lapidus A."/>
            <person name="Bruce D."/>
            <person name="Goodwin L."/>
            <person name="Pitluck S."/>
            <person name="Kyrpides N."/>
            <person name="Mavromatis K."/>
            <person name="Pagani I."/>
            <person name="Ivanova N."/>
            <person name="Teshima H."/>
            <person name="Brettin T."/>
            <person name="Detter J.C."/>
            <person name="Han C."/>
            <person name="Tapia R."/>
            <person name="Land M."/>
            <person name="Hauser L."/>
            <person name="Markowitz V."/>
            <person name="Cheng J.-F."/>
            <person name="Hugenholtz P."/>
            <person name="Woyke T."/>
            <person name="Wu D."/>
            <person name="Spring S."/>
            <person name="Pukall R."/>
            <person name="Steenblock K."/>
            <person name="Schneider S."/>
            <person name="Klenk H.-P."/>
            <person name="Eisen J.A."/>
        </authorList>
    </citation>
    <scope>NUCLEOTIDE SEQUENCE [LARGE SCALE GENOMIC DNA]</scope>
    <source>
        <strain evidence="2">DSM 15567 / CIP 107919 / 50-1 BON</strain>
    </source>
</reference>
<dbReference type="Proteomes" id="UP000008457">
    <property type="component" value="Chromosome"/>
</dbReference>
<accession>F3ZX52</accession>
<dbReference type="RefSeq" id="WP_013779934.1">
    <property type="nucleotide sequence ID" value="NC_015520.1"/>
</dbReference>
<dbReference type="AlphaFoldDB" id="F3ZX52"/>
<evidence type="ECO:0000313" key="1">
    <source>
        <dbReference type="EMBL" id="AEE95501.1"/>
    </source>
</evidence>
<name>F3ZX52_MAHA5</name>
<reference evidence="1 2" key="2">
    <citation type="journal article" date="2011" name="Stand. Genomic Sci.">
        <title>Complete genome sequence of Mahella australiensis type strain (50-1 BON).</title>
        <authorList>
            <person name="Sikorski J."/>
            <person name="Teshima H."/>
            <person name="Nolan M."/>
            <person name="Lucas S."/>
            <person name="Hammon N."/>
            <person name="Deshpande S."/>
            <person name="Cheng J.F."/>
            <person name="Pitluck S."/>
            <person name="Liolios K."/>
            <person name="Pagani I."/>
            <person name="Ivanova N."/>
            <person name="Huntemann M."/>
            <person name="Mavromatis K."/>
            <person name="Ovchinikova G."/>
            <person name="Pati A."/>
            <person name="Tapia R."/>
            <person name="Han C."/>
            <person name="Goodwin L."/>
            <person name="Chen A."/>
            <person name="Palaniappan K."/>
            <person name="Land M."/>
            <person name="Hauser L."/>
            <person name="Ngatchou-Djao O.D."/>
            <person name="Rohde M."/>
            <person name="Pukall R."/>
            <person name="Spring S."/>
            <person name="Abt B."/>
            <person name="Goker M."/>
            <person name="Detter J.C."/>
            <person name="Woyke T."/>
            <person name="Bristow J."/>
            <person name="Markowitz V."/>
            <person name="Hugenholtz P."/>
            <person name="Eisen J.A."/>
            <person name="Kyrpides N.C."/>
            <person name="Klenk H.P."/>
            <person name="Lapidus A."/>
        </authorList>
    </citation>
    <scope>NUCLEOTIDE SEQUENCE [LARGE SCALE GENOMIC DNA]</scope>
    <source>
        <strain evidence="2">DSM 15567 / CIP 107919 / 50-1 BON</strain>
    </source>
</reference>
<dbReference type="KEGG" id="mas:Mahau_0284"/>
<dbReference type="STRING" id="697281.Mahau_0284"/>
<organism evidence="1 2">
    <name type="scientific">Mahella australiensis (strain DSM 15567 / CIP 107919 / 50-1 BON)</name>
    <dbReference type="NCBI Taxonomy" id="697281"/>
    <lineage>
        <taxon>Bacteria</taxon>
        <taxon>Bacillati</taxon>
        <taxon>Bacillota</taxon>
        <taxon>Clostridia</taxon>
        <taxon>Thermoanaerobacterales</taxon>
        <taxon>Thermoanaerobacterales Family IV. Incertae Sedis</taxon>
        <taxon>Mahella</taxon>
    </lineage>
</organism>